<dbReference type="InterPro" id="IPR003439">
    <property type="entry name" value="ABC_transporter-like_ATP-bd"/>
</dbReference>
<evidence type="ECO:0000313" key="16">
    <source>
        <dbReference type="EMBL" id="CAI0389111.1"/>
    </source>
</evidence>
<feature type="transmembrane region" description="Helical" evidence="13">
    <location>
        <begin position="819"/>
        <end position="837"/>
    </location>
</feature>
<evidence type="ECO:0000313" key="17">
    <source>
        <dbReference type="Proteomes" id="UP001154282"/>
    </source>
</evidence>
<evidence type="ECO:0000259" key="15">
    <source>
        <dbReference type="PROSITE" id="PS50929"/>
    </source>
</evidence>
<dbReference type="PROSITE" id="PS00211">
    <property type="entry name" value="ABC_TRANSPORTER_1"/>
    <property type="match status" value="1"/>
</dbReference>
<accession>A0AAV0HVA0</accession>
<evidence type="ECO:0000256" key="3">
    <source>
        <dbReference type="ARBA" id="ARBA00012191"/>
    </source>
</evidence>
<evidence type="ECO:0000256" key="8">
    <source>
        <dbReference type="ARBA" id="ARBA00022840"/>
    </source>
</evidence>
<dbReference type="Pfam" id="PF00005">
    <property type="entry name" value="ABC_tran"/>
    <property type="match status" value="2"/>
</dbReference>
<name>A0AAV0HVA0_9ROSI</name>
<dbReference type="CDD" id="cd18580">
    <property type="entry name" value="ABC_6TM_ABCC_D2"/>
    <property type="match status" value="1"/>
</dbReference>
<evidence type="ECO:0000256" key="9">
    <source>
        <dbReference type="ARBA" id="ARBA00022967"/>
    </source>
</evidence>
<reference evidence="16" key="1">
    <citation type="submission" date="2022-08" db="EMBL/GenBank/DDBJ databases">
        <authorList>
            <person name="Gutierrez-Valencia J."/>
        </authorList>
    </citation>
    <scope>NUCLEOTIDE SEQUENCE</scope>
</reference>
<evidence type="ECO:0000259" key="14">
    <source>
        <dbReference type="PROSITE" id="PS50893"/>
    </source>
</evidence>
<dbReference type="Gene3D" id="3.40.50.300">
    <property type="entry name" value="P-loop containing nucleotide triphosphate hydrolases"/>
    <property type="match status" value="2"/>
</dbReference>
<dbReference type="InterPro" id="IPR044746">
    <property type="entry name" value="ABCC_6TM_D1"/>
</dbReference>
<keyword evidence="11 13" id="KW-0472">Membrane</keyword>
<feature type="domain" description="ABC transporter" evidence="14">
    <location>
        <begin position="1002"/>
        <end position="1237"/>
    </location>
</feature>
<sequence length="1245" mass="139700">MNPILSKGHKNPLKLDDVPTLPLDHRAERMSDIFETYWPQPQEDLKHLVGVTLLKCFWKELVFTGFLAVVKSIALYIGPVLIHGFVDVTDGQGSSAYEGYYLLCILLISKTIEVLSTHHFDFHSGKLGMLIRSSLMTTVFKKGLRLSCSSRQANGVGKIVNHMAVDADQVAEMMSNVHDIWLMPLHIALALVLVYAYMGVSTFAALAAVVAALTYSVMSTHKTNSYMNSVMEVRDARMRATNEMLNNMRAIKFQGWEEHFSKKVQSSRDQECSWLIRFMNTSSVTLAVIFNAPYVISALTLSAAILLGLTLDAGTVFTLITLLGVLEEPIRTFPDALISFSQAIISLERLDLYLTSSDLDGSVEREEECSDNSSVKVQQGNFSWDDNGDEKILIDINLGIQKGELVAIVGTVGSGKSSLLASILGEMHKITGTVLVSGTTGYVAQTPWIQHCTIEENILFGLPMDRERYQEVLRVCCLEKDLEIMEFGDKTEIGERGINLSGGQKQRIQLARAVYQDCDIYFLDDIFSAVDAQTGSEIFKECVRGILKDKTILLVTHQVDFLQYADLIMLMRDGMIVQSGKYENLLKSGMDFGALVAAHENSMMSVNMNNSTTGEYTQQTQQSSENSLVQVKPNGESIHSDPEDGYSEFSSEDDYSKLIEEEEKETGHITWELYTQYCTKAYGWWGVAIMVLVTLMWQSSLTGSDYWLAYETSPGRPFTPLIFISLYWVIIGVSCLCILARAYFVSHLGLAIAQRFFNEMLQSILHAPMSFFDTTPSGRILTRASHDQENVDVYIPLFFGFTVMMYFTLFSVVLVTCVFSWPTVFLLIPLFWLNIWYKGYYLASSRELTRLDSITEAPIIHHFSETISGVMTIRCFRKQGMFCQGNIDRVNANLRMDFHNIGAAGWMGFRLELLGSLIFCIATLFVIISPSAIIKPELVGMFLSYGLPLNSVLFWTTYMACFLENRMVSVERIKQFTDTPSEAPWWIMNFIPDPNWPSHGNIELKDLQVRYRPNTPLVLKGITLTILGGEKVGIVGRTGSGKSTLIQAFFRLVEPSDGTITIDGIDITKLGLHDLRSRLGIIPQEPVLFEGTVRSNLDPIGLYSDEEIWQSLYRCQLKDVVTAKPEKLDALVANGGDNWSVGQRQLLCLGRLLLKHHCKVIFMDEATASVDSQTDAVIQRIIREDFTACTIISIAHRIPTVMDCNRVLVMDDGLAEEYDEPAALLERPSLFKALVQEYTRRSTGF</sequence>
<dbReference type="FunFam" id="3.40.50.300:FF:000169">
    <property type="entry name" value="ABC transporter C family member 3"/>
    <property type="match status" value="1"/>
</dbReference>
<dbReference type="Proteomes" id="UP001154282">
    <property type="component" value="Unassembled WGS sequence"/>
</dbReference>
<feature type="domain" description="ABC transporter" evidence="14">
    <location>
        <begin position="375"/>
        <end position="598"/>
    </location>
</feature>
<keyword evidence="10 13" id="KW-1133">Transmembrane helix</keyword>
<dbReference type="Pfam" id="PF00664">
    <property type="entry name" value="ABC_membrane"/>
    <property type="match status" value="2"/>
</dbReference>
<dbReference type="InterPro" id="IPR044726">
    <property type="entry name" value="ABCC_6TM_D2"/>
</dbReference>
<dbReference type="InterPro" id="IPR003593">
    <property type="entry name" value="AAA+_ATPase"/>
</dbReference>
<dbReference type="FunFam" id="3.40.50.300:FF:000508">
    <property type="entry name" value="ABC transporter C family member 5"/>
    <property type="match status" value="1"/>
</dbReference>
<dbReference type="SUPFAM" id="SSF52540">
    <property type="entry name" value="P-loop containing nucleoside triphosphate hydrolases"/>
    <property type="match status" value="2"/>
</dbReference>
<evidence type="ECO:0000256" key="5">
    <source>
        <dbReference type="ARBA" id="ARBA00022692"/>
    </source>
</evidence>
<feature type="transmembrane region" description="Helical" evidence="13">
    <location>
        <begin position="61"/>
        <end position="86"/>
    </location>
</feature>
<dbReference type="InterPro" id="IPR017871">
    <property type="entry name" value="ABC_transporter-like_CS"/>
</dbReference>
<feature type="domain" description="ABC transmembrane type-1" evidence="15">
    <location>
        <begin position="62"/>
        <end position="342"/>
    </location>
</feature>
<evidence type="ECO:0000256" key="1">
    <source>
        <dbReference type="ARBA" id="ARBA00004141"/>
    </source>
</evidence>
<comment type="catalytic activity">
    <reaction evidence="12">
        <text>ATP + H2O + xenobioticSide 1 = ADP + phosphate + xenobioticSide 2.</text>
        <dbReference type="EC" id="7.6.2.2"/>
    </reaction>
</comment>
<dbReference type="EC" id="7.6.2.2" evidence="3"/>
<evidence type="ECO:0000256" key="2">
    <source>
        <dbReference type="ARBA" id="ARBA00009726"/>
    </source>
</evidence>
<keyword evidence="7" id="KW-0547">Nucleotide-binding</keyword>
<feature type="transmembrane region" description="Helical" evidence="13">
    <location>
        <begin position="913"/>
        <end position="933"/>
    </location>
</feature>
<protein>
    <recommendedName>
        <fullName evidence="3">ABC-type xenobiotic transporter</fullName>
        <ecNumber evidence="3">7.6.2.2</ecNumber>
    </recommendedName>
</protein>
<dbReference type="GO" id="GO:0005524">
    <property type="term" value="F:ATP binding"/>
    <property type="evidence" value="ECO:0007669"/>
    <property type="project" value="UniProtKB-KW"/>
</dbReference>
<comment type="caution">
    <text evidence="16">The sequence shown here is derived from an EMBL/GenBank/DDBJ whole genome shotgun (WGS) entry which is preliminary data.</text>
</comment>
<keyword evidence="8" id="KW-0067">ATP-binding</keyword>
<evidence type="ECO:0000256" key="4">
    <source>
        <dbReference type="ARBA" id="ARBA00022448"/>
    </source>
</evidence>
<dbReference type="EMBL" id="CAMGYJ010000003">
    <property type="protein sequence ID" value="CAI0389111.1"/>
    <property type="molecule type" value="Genomic_DNA"/>
</dbReference>
<dbReference type="FunFam" id="1.20.1560.10:FF:000002">
    <property type="entry name" value="ABC transporter C family member 5"/>
    <property type="match status" value="1"/>
</dbReference>
<evidence type="ECO:0000256" key="10">
    <source>
        <dbReference type="ARBA" id="ARBA00022989"/>
    </source>
</evidence>
<keyword evidence="4" id="KW-0813">Transport</keyword>
<dbReference type="SUPFAM" id="SSF90123">
    <property type="entry name" value="ABC transporter transmembrane region"/>
    <property type="match status" value="2"/>
</dbReference>
<dbReference type="CDD" id="cd03250">
    <property type="entry name" value="ABCC_MRP_domain1"/>
    <property type="match status" value="1"/>
</dbReference>
<keyword evidence="9" id="KW-1278">Translocase</keyword>
<proteinExistence type="inferred from homology"/>
<organism evidence="16 17">
    <name type="scientific">Linum tenue</name>
    <dbReference type="NCBI Taxonomy" id="586396"/>
    <lineage>
        <taxon>Eukaryota</taxon>
        <taxon>Viridiplantae</taxon>
        <taxon>Streptophyta</taxon>
        <taxon>Embryophyta</taxon>
        <taxon>Tracheophyta</taxon>
        <taxon>Spermatophyta</taxon>
        <taxon>Magnoliopsida</taxon>
        <taxon>eudicotyledons</taxon>
        <taxon>Gunneridae</taxon>
        <taxon>Pentapetalae</taxon>
        <taxon>rosids</taxon>
        <taxon>fabids</taxon>
        <taxon>Malpighiales</taxon>
        <taxon>Linaceae</taxon>
        <taxon>Linum</taxon>
    </lineage>
</organism>
<evidence type="ECO:0000256" key="6">
    <source>
        <dbReference type="ARBA" id="ARBA00022737"/>
    </source>
</evidence>
<keyword evidence="17" id="KW-1185">Reference proteome</keyword>
<dbReference type="GO" id="GO:0016887">
    <property type="term" value="F:ATP hydrolysis activity"/>
    <property type="evidence" value="ECO:0007669"/>
    <property type="project" value="InterPro"/>
</dbReference>
<dbReference type="GO" id="GO:0016020">
    <property type="term" value="C:membrane"/>
    <property type="evidence" value="ECO:0007669"/>
    <property type="project" value="UniProtKB-SubCell"/>
</dbReference>
<dbReference type="SMART" id="SM00382">
    <property type="entry name" value="AAA"/>
    <property type="match status" value="2"/>
</dbReference>
<comment type="similarity">
    <text evidence="2">Belongs to the ABC transporter superfamily. ABCC family. Conjugate transporter (TC 3.A.1.208) subfamily.</text>
</comment>
<dbReference type="Gene3D" id="1.20.1560.10">
    <property type="entry name" value="ABC transporter type 1, transmembrane domain"/>
    <property type="match status" value="2"/>
</dbReference>
<dbReference type="FunFam" id="1.20.1560.10:FF:000003">
    <property type="entry name" value="ABC transporter C family member 10"/>
    <property type="match status" value="1"/>
</dbReference>
<gene>
    <name evidence="16" type="ORF">LITE_LOCUS6096</name>
</gene>
<feature type="transmembrane region" description="Helical" evidence="13">
    <location>
        <begin position="682"/>
        <end position="701"/>
    </location>
</feature>
<dbReference type="AlphaFoldDB" id="A0AAV0HVA0"/>
<dbReference type="PROSITE" id="PS50929">
    <property type="entry name" value="ABC_TM1F"/>
    <property type="match status" value="2"/>
</dbReference>
<feature type="transmembrane region" description="Helical" evidence="13">
    <location>
        <begin position="302"/>
        <end position="326"/>
    </location>
</feature>
<evidence type="ECO:0000256" key="12">
    <source>
        <dbReference type="ARBA" id="ARBA00034018"/>
    </source>
</evidence>
<keyword evidence="6" id="KW-0677">Repeat</keyword>
<feature type="transmembrane region" description="Helical" evidence="13">
    <location>
        <begin position="274"/>
        <end position="296"/>
    </location>
</feature>
<feature type="domain" description="ABC transmembrane type-1" evidence="15">
    <location>
        <begin position="684"/>
        <end position="965"/>
    </location>
</feature>
<dbReference type="GO" id="GO:0008559">
    <property type="term" value="F:ABC-type xenobiotic transporter activity"/>
    <property type="evidence" value="ECO:0007669"/>
    <property type="project" value="UniProtKB-EC"/>
</dbReference>
<evidence type="ECO:0000256" key="7">
    <source>
        <dbReference type="ARBA" id="ARBA00022741"/>
    </source>
</evidence>
<evidence type="ECO:0000256" key="13">
    <source>
        <dbReference type="SAM" id="Phobius"/>
    </source>
</evidence>
<evidence type="ECO:0000256" key="11">
    <source>
        <dbReference type="ARBA" id="ARBA00023136"/>
    </source>
</evidence>
<dbReference type="PANTHER" id="PTHR24223:SF386">
    <property type="entry name" value="ABC-TYPE XENOBIOTIC TRANSPORTER"/>
    <property type="match status" value="1"/>
</dbReference>
<keyword evidence="5 13" id="KW-0812">Transmembrane</keyword>
<dbReference type="CDD" id="cd03244">
    <property type="entry name" value="ABCC_MRP_domain2"/>
    <property type="match status" value="1"/>
</dbReference>
<dbReference type="PANTHER" id="PTHR24223">
    <property type="entry name" value="ATP-BINDING CASSETTE SUB-FAMILY C"/>
    <property type="match status" value="1"/>
</dbReference>
<dbReference type="CDD" id="cd18579">
    <property type="entry name" value="ABC_6TM_ABCC_D1"/>
    <property type="match status" value="1"/>
</dbReference>
<feature type="transmembrane region" description="Helical" evidence="13">
    <location>
        <begin position="721"/>
        <end position="744"/>
    </location>
</feature>
<dbReference type="PROSITE" id="PS50893">
    <property type="entry name" value="ABC_TRANSPORTER_2"/>
    <property type="match status" value="2"/>
</dbReference>
<comment type="subcellular location">
    <subcellularLocation>
        <location evidence="1">Membrane</location>
        <topology evidence="1">Multi-pass membrane protein</topology>
    </subcellularLocation>
</comment>
<dbReference type="InterPro" id="IPR036640">
    <property type="entry name" value="ABC1_TM_sf"/>
</dbReference>
<dbReference type="InterPro" id="IPR011527">
    <property type="entry name" value="ABC1_TM_dom"/>
</dbReference>
<feature type="transmembrane region" description="Helical" evidence="13">
    <location>
        <begin position="793"/>
        <end position="813"/>
    </location>
</feature>
<dbReference type="InterPro" id="IPR027417">
    <property type="entry name" value="P-loop_NTPase"/>
</dbReference>
<dbReference type="InterPro" id="IPR050173">
    <property type="entry name" value="ABC_transporter_C-like"/>
</dbReference>